<dbReference type="PROSITE" id="PS50280">
    <property type="entry name" value="SET"/>
    <property type="match status" value="1"/>
</dbReference>
<dbReference type="AlphaFoldDB" id="A0AAJ0GPS1"/>
<dbReference type="Gene3D" id="2.170.270.10">
    <property type="entry name" value="SET domain"/>
    <property type="match status" value="1"/>
</dbReference>
<evidence type="ECO:0000256" key="3">
    <source>
        <dbReference type="ARBA" id="ARBA00022833"/>
    </source>
</evidence>
<evidence type="ECO:0000313" key="7">
    <source>
        <dbReference type="EMBL" id="KAK3303898.1"/>
    </source>
</evidence>
<reference evidence="7" key="1">
    <citation type="journal article" date="2023" name="Mol. Phylogenet. Evol.">
        <title>Genome-scale phylogeny and comparative genomics of the fungal order Sordariales.</title>
        <authorList>
            <person name="Hensen N."/>
            <person name="Bonometti L."/>
            <person name="Westerberg I."/>
            <person name="Brannstrom I.O."/>
            <person name="Guillou S."/>
            <person name="Cros-Aarteil S."/>
            <person name="Calhoun S."/>
            <person name="Haridas S."/>
            <person name="Kuo A."/>
            <person name="Mondo S."/>
            <person name="Pangilinan J."/>
            <person name="Riley R."/>
            <person name="LaButti K."/>
            <person name="Andreopoulos B."/>
            <person name="Lipzen A."/>
            <person name="Chen C."/>
            <person name="Yan M."/>
            <person name="Daum C."/>
            <person name="Ng V."/>
            <person name="Clum A."/>
            <person name="Steindorff A."/>
            <person name="Ohm R.A."/>
            <person name="Martin F."/>
            <person name="Silar P."/>
            <person name="Natvig D.O."/>
            <person name="Lalanne C."/>
            <person name="Gautier V."/>
            <person name="Ament-Velasquez S.L."/>
            <person name="Kruys A."/>
            <person name="Hutchinson M.I."/>
            <person name="Powell A.J."/>
            <person name="Barry K."/>
            <person name="Miller A.N."/>
            <person name="Grigoriev I.V."/>
            <person name="Debuchy R."/>
            <person name="Gladieux P."/>
            <person name="Hiltunen Thoren M."/>
            <person name="Johannesson H."/>
        </authorList>
    </citation>
    <scope>NUCLEOTIDE SEQUENCE</scope>
    <source>
        <strain evidence="7">CBS 333.67</strain>
    </source>
</reference>
<dbReference type="GO" id="GO:0008270">
    <property type="term" value="F:zinc ion binding"/>
    <property type="evidence" value="ECO:0007669"/>
    <property type="project" value="UniProtKB-KW"/>
</dbReference>
<dbReference type="InterPro" id="IPR053185">
    <property type="entry name" value="SET_domain_protein"/>
</dbReference>
<keyword evidence="8" id="KW-1185">Reference proteome</keyword>
<evidence type="ECO:0000256" key="4">
    <source>
        <dbReference type="PROSITE-ProRule" id="PRU00134"/>
    </source>
</evidence>
<organism evidence="7 8">
    <name type="scientific">Chaetomium strumarium</name>
    <dbReference type="NCBI Taxonomy" id="1170767"/>
    <lineage>
        <taxon>Eukaryota</taxon>
        <taxon>Fungi</taxon>
        <taxon>Dikarya</taxon>
        <taxon>Ascomycota</taxon>
        <taxon>Pezizomycotina</taxon>
        <taxon>Sordariomycetes</taxon>
        <taxon>Sordariomycetidae</taxon>
        <taxon>Sordariales</taxon>
        <taxon>Chaetomiaceae</taxon>
        <taxon>Chaetomium</taxon>
    </lineage>
</organism>
<evidence type="ECO:0008006" key="9">
    <source>
        <dbReference type="Google" id="ProtNLM"/>
    </source>
</evidence>
<evidence type="ECO:0000256" key="1">
    <source>
        <dbReference type="ARBA" id="ARBA00022723"/>
    </source>
</evidence>
<gene>
    <name evidence="7" type="ORF">B0T15DRAFT_485695</name>
</gene>
<dbReference type="SUPFAM" id="SSF144232">
    <property type="entry name" value="HIT/MYND zinc finger-like"/>
    <property type="match status" value="1"/>
</dbReference>
<keyword evidence="1" id="KW-0479">Metal-binding</keyword>
<dbReference type="GeneID" id="87885133"/>
<dbReference type="Gene3D" id="6.10.140.2220">
    <property type="match status" value="1"/>
</dbReference>
<dbReference type="Pfam" id="PF01753">
    <property type="entry name" value="zf-MYND"/>
    <property type="match status" value="1"/>
</dbReference>
<reference evidence="7" key="2">
    <citation type="submission" date="2023-06" db="EMBL/GenBank/DDBJ databases">
        <authorList>
            <consortium name="Lawrence Berkeley National Laboratory"/>
            <person name="Mondo S.J."/>
            <person name="Hensen N."/>
            <person name="Bonometti L."/>
            <person name="Westerberg I."/>
            <person name="Brannstrom I.O."/>
            <person name="Guillou S."/>
            <person name="Cros-Aarteil S."/>
            <person name="Calhoun S."/>
            <person name="Haridas S."/>
            <person name="Kuo A."/>
            <person name="Pangilinan J."/>
            <person name="Riley R."/>
            <person name="Labutti K."/>
            <person name="Andreopoulos B."/>
            <person name="Lipzen A."/>
            <person name="Chen C."/>
            <person name="Yanf M."/>
            <person name="Daum C."/>
            <person name="Ng V."/>
            <person name="Clum A."/>
            <person name="Steindorff A."/>
            <person name="Ohm R."/>
            <person name="Martin F."/>
            <person name="Silar P."/>
            <person name="Natvig D."/>
            <person name="Lalanne C."/>
            <person name="Gautier V."/>
            <person name="Ament-Velasquez S.L."/>
            <person name="Kruys A."/>
            <person name="Hutchinson M.I."/>
            <person name="Powell A.J."/>
            <person name="Barry K."/>
            <person name="Miller A.N."/>
            <person name="Grigoriev I.V."/>
            <person name="Debuchy R."/>
            <person name="Gladieux P."/>
            <person name="Thoren M.H."/>
            <person name="Johannesson H."/>
        </authorList>
    </citation>
    <scope>NUCLEOTIDE SEQUENCE</scope>
    <source>
        <strain evidence="7">CBS 333.67</strain>
    </source>
</reference>
<dbReference type="Proteomes" id="UP001273166">
    <property type="component" value="Unassembled WGS sequence"/>
</dbReference>
<feature type="domain" description="SET" evidence="5">
    <location>
        <begin position="3"/>
        <end position="157"/>
    </location>
</feature>
<dbReference type="RefSeq" id="XP_062719678.1">
    <property type="nucleotide sequence ID" value="XM_062866304.1"/>
</dbReference>
<proteinExistence type="predicted"/>
<evidence type="ECO:0000259" key="6">
    <source>
        <dbReference type="PROSITE" id="PS50865"/>
    </source>
</evidence>
<dbReference type="PANTHER" id="PTHR47332:SF2">
    <property type="entry name" value="SET-6"/>
    <property type="match status" value="1"/>
</dbReference>
<dbReference type="PROSITE" id="PS01360">
    <property type="entry name" value="ZF_MYND_1"/>
    <property type="match status" value="1"/>
</dbReference>
<dbReference type="InterPro" id="IPR001214">
    <property type="entry name" value="SET_dom"/>
</dbReference>
<dbReference type="PANTHER" id="PTHR47332">
    <property type="entry name" value="SET DOMAIN-CONTAINING PROTEIN 5"/>
    <property type="match status" value="1"/>
</dbReference>
<comment type="caution">
    <text evidence="7">The sequence shown here is derived from an EMBL/GenBank/DDBJ whole genome shotgun (WGS) entry which is preliminary data.</text>
</comment>
<dbReference type="SMART" id="SM00317">
    <property type="entry name" value="SET"/>
    <property type="match status" value="1"/>
</dbReference>
<dbReference type="CDD" id="cd20071">
    <property type="entry name" value="SET_SMYD"/>
    <property type="match status" value="1"/>
</dbReference>
<keyword evidence="3" id="KW-0862">Zinc</keyword>
<feature type="domain" description="MYND-type" evidence="6">
    <location>
        <begin position="478"/>
        <end position="518"/>
    </location>
</feature>
<dbReference type="PROSITE" id="PS50865">
    <property type="entry name" value="ZF_MYND_2"/>
    <property type="match status" value="1"/>
</dbReference>
<dbReference type="EMBL" id="JAUDZG010000005">
    <property type="protein sequence ID" value="KAK3303898.1"/>
    <property type="molecule type" value="Genomic_DNA"/>
</dbReference>
<dbReference type="InterPro" id="IPR046341">
    <property type="entry name" value="SET_dom_sf"/>
</dbReference>
<name>A0AAJ0GPS1_9PEZI</name>
<protein>
    <recommendedName>
        <fullName evidence="9">Suppressor of anucleate metulae protein B</fullName>
    </recommendedName>
</protein>
<evidence type="ECO:0000256" key="2">
    <source>
        <dbReference type="ARBA" id="ARBA00022771"/>
    </source>
</evidence>
<sequence length="552" mass="62161">MAPGFEAAMYVIQEIPGKGFGLVATTKIPRGTRILSEEPIITIPEHALDMEYVKSSIAKQVARLSRAQREAFLSMPSIHSYQTDEEHYLAIVRTIALPMGEKEDGQDGGGGIFPLACRINHACDNNAQKNWNSTIKRHTVHALRDIEAGEEITIFYLGQLTKSAERQAALRAKFGFVCACRLCSLPRAESDEIDKRLDEIQQLEETISRSAMTMSALSAPLRQLRYMEREIQLYGETGRIDIGVPLAYFDAAQLALAKSDLARGQIFLKRALEGWTDAFGEDCDQVVRYGFLLGDPTKMDDVPVNLSPDAFEKWLWKRETGTPNSGPRPPQFANLRDRSVFPSFSELPNEDSLDLDFYEMVDGSTLRPRRHWCFLAEIVDIGADVRLRFAVRDVDGEKIEVAFHTLKRGIEWINDDVRVGHTVGIAHAERHVFAFSPPGIRQEYPNTLRIFPVSLQRLLLLSDRIGEYANTADGTRRCHSCGKTGSSLMKCARCLMFWYCNKDCQRVGWKYDGHKKDCKLLQDSKIKGLFMGNWYEYSGRVGFPSVVGGQGS</sequence>
<dbReference type="InterPro" id="IPR002893">
    <property type="entry name" value="Znf_MYND"/>
</dbReference>
<dbReference type="Pfam" id="PF00856">
    <property type="entry name" value="SET"/>
    <property type="match status" value="1"/>
</dbReference>
<keyword evidence="2 4" id="KW-0863">Zinc-finger</keyword>
<accession>A0AAJ0GPS1</accession>
<dbReference type="SUPFAM" id="SSF82199">
    <property type="entry name" value="SET domain"/>
    <property type="match status" value="1"/>
</dbReference>
<evidence type="ECO:0000259" key="5">
    <source>
        <dbReference type="PROSITE" id="PS50280"/>
    </source>
</evidence>
<evidence type="ECO:0000313" key="8">
    <source>
        <dbReference type="Proteomes" id="UP001273166"/>
    </source>
</evidence>